<accession>A0AAF0UN28</accession>
<organism evidence="3 4">
    <name type="scientific">Solanum verrucosum</name>
    <dbReference type="NCBI Taxonomy" id="315347"/>
    <lineage>
        <taxon>Eukaryota</taxon>
        <taxon>Viridiplantae</taxon>
        <taxon>Streptophyta</taxon>
        <taxon>Embryophyta</taxon>
        <taxon>Tracheophyta</taxon>
        <taxon>Spermatophyta</taxon>
        <taxon>Magnoliopsida</taxon>
        <taxon>eudicotyledons</taxon>
        <taxon>Gunneridae</taxon>
        <taxon>Pentapetalae</taxon>
        <taxon>asterids</taxon>
        <taxon>lamiids</taxon>
        <taxon>Solanales</taxon>
        <taxon>Solanaceae</taxon>
        <taxon>Solanoideae</taxon>
        <taxon>Solaneae</taxon>
        <taxon>Solanum</taxon>
    </lineage>
</organism>
<feature type="signal peptide" evidence="2">
    <location>
        <begin position="1"/>
        <end position="25"/>
    </location>
</feature>
<feature type="compositionally biased region" description="Gly residues" evidence="1">
    <location>
        <begin position="56"/>
        <end position="93"/>
    </location>
</feature>
<evidence type="ECO:0000256" key="2">
    <source>
        <dbReference type="SAM" id="SignalP"/>
    </source>
</evidence>
<feature type="chain" id="PRO_5041948965" description="Glycine-rich protein" evidence="2">
    <location>
        <begin position="26"/>
        <end position="93"/>
    </location>
</feature>
<name>A0AAF0UN28_SOLVR</name>
<dbReference type="InterPro" id="IPR010800">
    <property type="entry name" value="GRP"/>
</dbReference>
<feature type="compositionally biased region" description="Basic and acidic residues" evidence="1">
    <location>
        <begin position="38"/>
        <end position="53"/>
    </location>
</feature>
<keyword evidence="2" id="KW-0732">Signal</keyword>
<proteinExistence type="predicted"/>
<dbReference type="Pfam" id="PF07172">
    <property type="entry name" value="GRP"/>
    <property type="match status" value="1"/>
</dbReference>
<protein>
    <recommendedName>
        <fullName evidence="5">Glycine-rich protein</fullName>
    </recommendedName>
</protein>
<evidence type="ECO:0000313" key="4">
    <source>
        <dbReference type="Proteomes" id="UP001234989"/>
    </source>
</evidence>
<keyword evidence="4" id="KW-1185">Reference proteome</keyword>
<dbReference type="PANTHER" id="PTHR37389">
    <property type="entry name" value="NODULIN-24"/>
    <property type="match status" value="1"/>
</dbReference>
<dbReference type="EMBL" id="CP133620">
    <property type="protein sequence ID" value="WMV48441.1"/>
    <property type="molecule type" value="Genomic_DNA"/>
</dbReference>
<dbReference type="PANTHER" id="PTHR37389:SF28">
    <property type="entry name" value="GLYCINE-RICH PROTEIN"/>
    <property type="match status" value="1"/>
</dbReference>
<feature type="region of interest" description="Disordered" evidence="1">
    <location>
        <begin position="29"/>
        <end position="93"/>
    </location>
</feature>
<gene>
    <name evidence="3" type="ORF">MTR67_041826</name>
</gene>
<evidence type="ECO:0000313" key="3">
    <source>
        <dbReference type="EMBL" id="WMV48441.1"/>
    </source>
</evidence>
<evidence type="ECO:0000256" key="1">
    <source>
        <dbReference type="SAM" id="MobiDB-lite"/>
    </source>
</evidence>
<evidence type="ECO:0008006" key="5">
    <source>
        <dbReference type="Google" id="ProtNLM"/>
    </source>
</evidence>
<dbReference type="AlphaFoldDB" id="A0AAF0UN28"/>
<dbReference type="Proteomes" id="UP001234989">
    <property type="component" value="Chromosome 9"/>
</dbReference>
<reference evidence="3" key="1">
    <citation type="submission" date="2023-08" db="EMBL/GenBank/DDBJ databases">
        <title>A de novo genome assembly of Solanum verrucosum Schlechtendal, a Mexican diploid species geographically isolated from the other diploid A-genome species in potato relatives.</title>
        <authorList>
            <person name="Hosaka K."/>
        </authorList>
    </citation>
    <scope>NUCLEOTIDE SEQUENCE</scope>
    <source>
        <tissue evidence="3">Young leaves</tissue>
    </source>
</reference>
<sequence length="93" mass="9180">MGSKAFLILGLFLVIFVMISSEVLAMELAETSTTTSEEDSKKSSNKNEVHEAEYGGYPGGGDGYPGGGRSGGGGGYPGGGHGGGGGGGRKCCS</sequence>